<dbReference type="InterPro" id="IPR013216">
    <property type="entry name" value="Methyltransf_11"/>
</dbReference>
<organism evidence="5 6">
    <name type="scientific">Photobacterium aquae</name>
    <dbReference type="NCBI Taxonomy" id="1195763"/>
    <lineage>
        <taxon>Bacteria</taxon>
        <taxon>Pseudomonadati</taxon>
        <taxon>Pseudomonadota</taxon>
        <taxon>Gammaproteobacteria</taxon>
        <taxon>Vibrionales</taxon>
        <taxon>Vibrionaceae</taxon>
        <taxon>Photobacterium</taxon>
    </lineage>
</organism>
<name>A0A0J1GWN1_9GAMM</name>
<feature type="domain" description="Methyltransferase type 11" evidence="4">
    <location>
        <begin position="38"/>
        <end position="126"/>
    </location>
</feature>
<dbReference type="Gene3D" id="3.40.50.150">
    <property type="entry name" value="Vaccinia Virus protein VP39"/>
    <property type="match status" value="1"/>
</dbReference>
<dbReference type="Pfam" id="PF08241">
    <property type="entry name" value="Methyltransf_11"/>
    <property type="match status" value="1"/>
</dbReference>
<dbReference type="GO" id="GO:0008757">
    <property type="term" value="F:S-adenosylmethionine-dependent methyltransferase activity"/>
    <property type="evidence" value="ECO:0007669"/>
    <property type="project" value="InterPro"/>
</dbReference>
<keyword evidence="3" id="KW-0808">Transferase</keyword>
<dbReference type="SUPFAM" id="SSF53335">
    <property type="entry name" value="S-adenosyl-L-methionine-dependent methyltransferases"/>
    <property type="match status" value="1"/>
</dbReference>
<dbReference type="RefSeq" id="WP_047879870.1">
    <property type="nucleotide sequence ID" value="NZ_LDOT01000023.1"/>
</dbReference>
<dbReference type="PANTHER" id="PTHR44942">
    <property type="entry name" value="METHYLTRANSF_11 DOMAIN-CONTAINING PROTEIN"/>
    <property type="match status" value="1"/>
</dbReference>
<dbReference type="InterPro" id="IPR029063">
    <property type="entry name" value="SAM-dependent_MTases_sf"/>
</dbReference>
<evidence type="ECO:0000256" key="3">
    <source>
        <dbReference type="ARBA" id="ARBA00022679"/>
    </source>
</evidence>
<evidence type="ECO:0000313" key="5">
    <source>
        <dbReference type="EMBL" id="KLV04100.1"/>
    </source>
</evidence>
<gene>
    <name evidence="5" type="ORF">ABT56_15935</name>
</gene>
<dbReference type="PANTHER" id="PTHR44942:SF4">
    <property type="entry name" value="METHYLTRANSFERASE TYPE 11 DOMAIN-CONTAINING PROTEIN"/>
    <property type="match status" value="1"/>
</dbReference>
<keyword evidence="2" id="KW-0489">Methyltransferase</keyword>
<dbReference type="CDD" id="cd02440">
    <property type="entry name" value="AdoMet_MTases"/>
    <property type="match status" value="1"/>
</dbReference>
<evidence type="ECO:0000313" key="6">
    <source>
        <dbReference type="Proteomes" id="UP000036097"/>
    </source>
</evidence>
<comment type="similarity">
    <text evidence="1">Belongs to the methyltransferase superfamily.</text>
</comment>
<evidence type="ECO:0000256" key="2">
    <source>
        <dbReference type="ARBA" id="ARBA00022603"/>
    </source>
</evidence>
<evidence type="ECO:0000256" key="1">
    <source>
        <dbReference type="ARBA" id="ARBA00008361"/>
    </source>
</evidence>
<dbReference type="Proteomes" id="UP000036097">
    <property type="component" value="Unassembled WGS sequence"/>
</dbReference>
<dbReference type="PATRIC" id="fig|1195763.3.peg.3395"/>
<evidence type="ECO:0000259" key="4">
    <source>
        <dbReference type="Pfam" id="PF08241"/>
    </source>
</evidence>
<protein>
    <recommendedName>
        <fullName evidence="4">Methyltransferase type 11 domain-containing protein</fullName>
    </recommendedName>
</protein>
<comment type="caution">
    <text evidence="5">The sequence shown here is derived from an EMBL/GenBank/DDBJ whole genome shotgun (WGS) entry which is preliminary data.</text>
</comment>
<proteinExistence type="inferred from homology"/>
<dbReference type="STRING" id="1195763.ABT56_15935"/>
<dbReference type="EMBL" id="LDOT01000023">
    <property type="protein sequence ID" value="KLV04100.1"/>
    <property type="molecule type" value="Genomic_DNA"/>
</dbReference>
<accession>A0A0J1GWN1</accession>
<dbReference type="GO" id="GO:0032259">
    <property type="term" value="P:methylation"/>
    <property type="evidence" value="ECO:0007669"/>
    <property type="project" value="UniProtKB-KW"/>
</dbReference>
<sequence>MSEQYNSEISQHYAAYRPPLHQMILNEILAGQHLACGVDIGCGTGISTVALSHYCQNVYGVDPSQDMLDQTKPADGIHYSQGSGEHLPLPDHCADVVTFAGSLSYAKSDALVTELERVCAANATVIVYDFEVLLCEYMSLLGIETAATPSNYDHAINLSDYKTLVERQIITSQLTLDVNAQQLAHILFSSSTRYEQLCQHFGQQGAFASVVEKLGGINALLPIKVDIYYSTYTANSH</sequence>
<keyword evidence="6" id="KW-1185">Reference proteome</keyword>
<dbReference type="AlphaFoldDB" id="A0A0J1GWN1"/>
<dbReference type="InterPro" id="IPR051052">
    <property type="entry name" value="Diverse_substrate_MTase"/>
</dbReference>
<reference evidence="5 6" key="1">
    <citation type="submission" date="2015-05" db="EMBL/GenBank/DDBJ databases">
        <title>Photobacterium galathea sp. nov.</title>
        <authorList>
            <person name="Machado H."/>
            <person name="Gram L."/>
        </authorList>
    </citation>
    <scope>NUCLEOTIDE SEQUENCE [LARGE SCALE GENOMIC DNA]</scope>
    <source>
        <strain evidence="5 6">CGMCC 1.12159</strain>
    </source>
</reference>
<dbReference type="OrthoDB" id="9797252at2"/>